<evidence type="ECO:0000313" key="3">
    <source>
        <dbReference type="Proteomes" id="UP001163328"/>
    </source>
</evidence>
<dbReference type="RefSeq" id="WP_264434019.1">
    <property type="nucleotide sequence ID" value="NZ_CP081495.1"/>
</dbReference>
<evidence type="ECO:0000259" key="1">
    <source>
        <dbReference type="Pfam" id="PF00534"/>
    </source>
</evidence>
<keyword evidence="3" id="KW-1185">Reference proteome</keyword>
<accession>A0ABY6M1F5</accession>
<dbReference type="GO" id="GO:0016757">
    <property type="term" value="F:glycosyltransferase activity"/>
    <property type="evidence" value="ECO:0007669"/>
    <property type="project" value="UniProtKB-KW"/>
</dbReference>
<sequence length="341" mass="39736">MVPIYFITPDESRPTGGVKQIYKQVEILNANGFDAYVVHQNKKFKINWFQHNVPTKYFPKIYLDIEKYRKKGIYYQIKFFFKKLFTSSKLPDEKSVLVLPEVLAKNLKPDLYPNQRVIFNQNCYYTFLEKRENNTFYEIYEDALTLATIVVSENSKQYLQFAFPDIDVQRIRIGIDKPFTYHANKHKQIAYMPRKLGDDLFQLIQILKNKPAFKEWEFVAINNKTEIEVAQILQNSAIYLSTNWQEGFGLPPAEAMRCGCYVIGYTGNAGTEYFNDVYSITIENGAILDFAQAVEQAVVTFNSNPDFIIEKGKKASDFITETYTKTLEANDIITFWTKLLK</sequence>
<organism evidence="2 3">
    <name type="scientific">Flavobacterium agricola</name>
    <dbReference type="NCBI Taxonomy" id="2870839"/>
    <lineage>
        <taxon>Bacteria</taxon>
        <taxon>Pseudomonadati</taxon>
        <taxon>Bacteroidota</taxon>
        <taxon>Flavobacteriia</taxon>
        <taxon>Flavobacteriales</taxon>
        <taxon>Flavobacteriaceae</taxon>
        <taxon>Flavobacterium</taxon>
    </lineage>
</organism>
<gene>
    <name evidence="2" type="ORF">K5I29_01005</name>
</gene>
<dbReference type="EMBL" id="CP081495">
    <property type="protein sequence ID" value="UYW01545.1"/>
    <property type="molecule type" value="Genomic_DNA"/>
</dbReference>
<name>A0ABY6M1F5_9FLAO</name>
<dbReference type="Proteomes" id="UP001163328">
    <property type="component" value="Chromosome"/>
</dbReference>
<dbReference type="SUPFAM" id="SSF53756">
    <property type="entry name" value="UDP-Glycosyltransferase/glycogen phosphorylase"/>
    <property type="match status" value="1"/>
</dbReference>
<dbReference type="Pfam" id="PF00534">
    <property type="entry name" value="Glycos_transf_1"/>
    <property type="match status" value="1"/>
</dbReference>
<dbReference type="InterPro" id="IPR001296">
    <property type="entry name" value="Glyco_trans_1"/>
</dbReference>
<protein>
    <submittedName>
        <fullName evidence="2">Glycosyltransferase</fullName>
        <ecNumber evidence="2">2.4.-.-</ecNumber>
    </submittedName>
</protein>
<proteinExistence type="predicted"/>
<dbReference type="EC" id="2.4.-.-" evidence="2"/>
<dbReference type="Gene3D" id="3.40.50.2000">
    <property type="entry name" value="Glycogen Phosphorylase B"/>
    <property type="match status" value="1"/>
</dbReference>
<reference evidence="2" key="1">
    <citation type="submission" date="2021-08" db="EMBL/GenBank/DDBJ databases">
        <title>Flavobacterium sp. strain CC-SYL302.</title>
        <authorList>
            <person name="Lin S.-Y."/>
            <person name="Lee T.-H."/>
            <person name="Young C.-C."/>
        </authorList>
    </citation>
    <scope>NUCLEOTIDE SEQUENCE</scope>
    <source>
        <strain evidence="2">CC-SYL302</strain>
    </source>
</reference>
<keyword evidence="2" id="KW-0808">Transferase</keyword>
<keyword evidence="2" id="KW-0328">Glycosyltransferase</keyword>
<evidence type="ECO:0000313" key="2">
    <source>
        <dbReference type="EMBL" id="UYW01545.1"/>
    </source>
</evidence>
<feature type="domain" description="Glycosyl transferase family 1" evidence="1">
    <location>
        <begin position="226"/>
        <end position="297"/>
    </location>
</feature>